<dbReference type="AlphaFoldDB" id="A0A316YRD5"/>
<dbReference type="EMBL" id="KZ819635">
    <property type="protein sequence ID" value="PWN91859.1"/>
    <property type="molecule type" value="Genomic_DNA"/>
</dbReference>
<evidence type="ECO:0000256" key="8">
    <source>
        <dbReference type="SAM" id="MobiDB-lite"/>
    </source>
</evidence>
<feature type="region of interest" description="Disordered" evidence="8">
    <location>
        <begin position="1"/>
        <end position="20"/>
    </location>
</feature>
<dbReference type="InterPro" id="IPR051430">
    <property type="entry name" value="Fungal_TF_Env_Response"/>
</dbReference>
<evidence type="ECO:0000313" key="11">
    <source>
        <dbReference type="Proteomes" id="UP000245768"/>
    </source>
</evidence>
<keyword evidence="3" id="KW-0805">Transcription regulation</keyword>
<dbReference type="GO" id="GO:0001228">
    <property type="term" value="F:DNA-binding transcription activator activity, RNA polymerase II-specific"/>
    <property type="evidence" value="ECO:0007669"/>
    <property type="project" value="TreeGrafter"/>
</dbReference>
<feature type="compositionally biased region" description="Low complexity" evidence="8">
    <location>
        <begin position="1"/>
        <end position="15"/>
    </location>
</feature>
<reference evidence="10" key="1">
    <citation type="journal article" date="2018" name="Mol. Biol. Evol.">
        <title>Broad Genomic Sampling Reveals a Smut Pathogenic Ancestry of the Fungal Clade Ustilaginomycotina.</title>
        <authorList>
            <person name="Kijpornyongpan T."/>
            <person name="Mondo S.J."/>
            <person name="Barry K."/>
            <person name="Sandor L."/>
            <person name="Lee J."/>
            <person name="Lipzen A."/>
            <person name="Pangilinan J."/>
            <person name="LaButti K."/>
            <person name="Hainaut M."/>
            <person name="Henrissat B."/>
            <person name="Grigoriev I.V."/>
            <person name="Spatafora J.W."/>
            <person name="Aime M.C."/>
        </authorList>
    </citation>
    <scope>NUCLEOTIDE SEQUENCE [LARGE SCALE GENOMIC DNA]</scope>
    <source>
        <strain evidence="10">MCA 4198</strain>
    </source>
</reference>
<organism evidence="10 11">
    <name type="scientific">Acaromyces ingoldii</name>
    <dbReference type="NCBI Taxonomy" id="215250"/>
    <lineage>
        <taxon>Eukaryota</taxon>
        <taxon>Fungi</taxon>
        <taxon>Dikarya</taxon>
        <taxon>Basidiomycota</taxon>
        <taxon>Ustilaginomycotina</taxon>
        <taxon>Exobasidiomycetes</taxon>
        <taxon>Exobasidiales</taxon>
        <taxon>Cryptobasidiaceae</taxon>
        <taxon>Acaromyces</taxon>
    </lineage>
</organism>
<dbReference type="SMART" id="SM00066">
    <property type="entry name" value="GAL4"/>
    <property type="match status" value="1"/>
</dbReference>
<evidence type="ECO:0000256" key="1">
    <source>
        <dbReference type="ARBA" id="ARBA00022723"/>
    </source>
</evidence>
<keyword evidence="6" id="KW-0539">Nucleus</keyword>
<dbReference type="GeneID" id="37047606"/>
<feature type="region of interest" description="Disordered" evidence="8">
    <location>
        <begin position="196"/>
        <end position="222"/>
    </location>
</feature>
<dbReference type="RefSeq" id="XP_025379057.1">
    <property type="nucleotide sequence ID" value="XM_025525690.1"/>
</dbReference>
<evidence type="ECO:0000256" key="6">
    <source>
        <dbReference type="ARBA" id="ARBA00023242"/>
    </source>
</evidence>
<feature type="coiled-coil region" evidence="7">
    <location>
        <begin position="230"/>
        <end position="257"/>
    </location>
</feature>
<feature type="compositionally biased region" description="Low complexity" evidence="8">
    <location>
        <begin position="47"/>
        <end position="60"/>
    </location>
</feature>
<evidence type="ECO:0000256" key="4">
    <source>
        <dbReference type="ARBA" id="ARBA00023125"/>
    </source>
</evidence>
<dbReference type="STRING" id="215250.A0A316YRD5"/>
<evidence type="ECO:0000259" key="9">
    <source>
        <dbReference type="PROSITE" id="PS50048"/>
    </source>
</evidence>
<keyword evidence="7" id="KW-0175">Coiled coil</keyword>
<dbReference type="InParanoid" id="A0A316YRD5"/>
<evidence type="ECO:0000256" key="7">
    <source>
        <dbReference type="SAM" id="Coils"/>
    </source>
</evidence>
<keyword evidence="4" id="KW-0238">DNA-binding</keyword>
<proteinExistence type="predicted"/>
<evidence type="ECO:0000313" key="10">
    <source>
        <dbReference type="EMBL" id="PWN91859.1"/>
    </source>
</evidence>
<feature type="compositionally biased region" description="Low complexity" evidence="8">
    <location>
        <begin position="312"/>
        <end position="327"/>
    </location>
</feature>
<dbReference type="InterPro" id="IPR036864">
    <property type="entry name" value="Zn2-C6_fun-type_DNA-bd_sf"/>
</dbReference>
<dbReference type="SUPFAM" id="SSF57701">
    <property type="entry name" value="Zn2/Cys6 DNA-binding domain"/>
    <property type="match status" value="1"/>
</dbReference>
<dbReference type="CDD" id="cd00067">
    <property type="entry name" value="GAL4"/>
    <property type="match status" value="1"/>
</dbReference>
<name>A0A316YRD5_9BASI</name>
<feature type="compositionally biased region" description="Polar residues" evidence="8">
    <location>
        <begin position="287"/>
        <end position="303"/>
    </location>
</feature>
<feature type="region of interest" description="Disordered" evidence="8">
    <location>
        <begin position="28"/>
        <end position="67"/>
    </location>
</feature>
<evidence type="ECO:0000256" key="3">
    <source>
        <dbReference type="ARBA" id="ARBA00023015"/>
    </source>
</evidence>
<dbReference type="PROSITE" id="PS50048">
    <property type="entry name" value="ZN2_CY6_FUNGAL_2"/>
    <property type="match status" value="1"/>
</dbReference>
<dbReference type="Proteomes" id="UP000245768">
    <property type="component" value="Unassembled WGS sequence"/>
</dbReference>
<keyword evidence="2" id="KW-0862">Zinc</keyword>
<dbReference type="GO" id="GO:0005634">
    <property type="term" value="C:nucleus"/>
    <property type="evidence" value="ECO:0007669"/>
    <property type="project" value="TreeGrafter"/>
</dbReference>
<protein>
    <recommendedName>
        <fullName evidence="9">Zn(2)-C6 fungal-type domain-containing protein</fullName>
    </recommendedName>
</protein>
<dbReference type="GO" id="GO:0008270">
    <property type="term" value="F:zinc ion binding"/>
    <property type="evidence" value="ECO:0007669"/>
    <property type="project" value="InterPro"/>
</dbReference>
<feature type="region of interest" description="Disordered" evidence="8">
    <location>
        <begin position="287"/>
        <end position="327"/>
    </location>
</feature>
<dbReference type="PANTHER" id="PTHR31944:SF131">
    <property type="entry name" value="HEME-RESPONSIVE ZINC FINGER TRANSCRIPTION FACTOR HAP1"/>
    <property type="match status" value="1"/>
</dbReference>
<dbReference type="PANTHER" id="PTHR31944">
    <property type="entry name" value="HEME-RESPONSIVE ZINC FINGER TRANSCRIPTION FACTOR HAP1"/>
    <property type="match status" value="1"/>
</dbReference>
<sequence>MLRVVPSLFSSSFSPPRTPLPVNMSAITQVPPAPTPAAGASNRKRSATVATSSSTETEAAIRTGDEEAKVKRRRRRVAKSCFNCRQRKVKCDRVIPCLQCCLRGEQGSCTVSTSFPTSSSISTSSQSAAATLSRSSYNNLSLKSSTQRLENAALSDGDLSIPLERSDNDVSDAFWTRRQDGVDEAKDEARSLSYAAVDRASASSSSMPPPPRPPPQSVQTTLPSGEQAWAVNIEAKLDRLEARLDRLLDSVESLEQYLVKPRTQWPPPSSMQYPFAAAVDTAFDSSLKPSQSIASNQTSTESPGDTAPLRRSSSSTSPPTVPSVSGSSTLAVSAPLKVNMQNYTASNHTSLLLASAGLLIDTSVSPTVPHLPVSSTLTTGMENWTDLLGSSMAPGIHPWTSVTTR</sequence>
<feature type="compositionally biased region" description="Pro residues" evidence="8">
    <location>
        <begin position="207"/>
        <end position="216"/>
    </location>
</feature>
<accession>A0A316YRD5</accession>
<dbReference type="Pfam" id="PF00172">
    <property type="entry name" value="Zn_clus"/>
    <property type="match status" value="1"/>
</dbReference>
<feature type="domain" description="Zn(2)-C6 fungal-type" evidence="9">
    <location>
        <begin position="80"/>
        <end position="111"/>
    </location>
</feature>
<dbReference type="InterPro" id="IPR001138">
    <property type="entry name" value="Zn2Cys6_DnaBD"/>
</dbReference>
<evidence type="ECO:0000256" key="2">
    <source>
        <dbReference type="ARBA" id="ARBA00022833"/>
    </source>
</evidence>
<keyword evidence="5" id="KW-0804">Transcription</keyword>
<evidence type="ECO:0000256" key="5">
    <source>
        <dbReference type="ARBA" id="ARBA00023163"/>
    </source>
</evidence>
<dbReference type="Gene3D" id="4.10.240.10">
    <property type="entry name" value="Zn(2)-C6 fungal-type DNA-binding domain"/>
    <property type="match status" value="1"/>
</dbReference>
<keyword evidence="11" id="KW-1185">Reference proteome</keyword>
<gene>
    <name evidence="10" type="ORF">FA10DRAFT_76743</name>
</gene>
<dbReference type="PROSITE" id="PS00463">
    <property type="entry name" value="ZN2_CY6_FUNGAL_1"/>
    <property type="match status" value="1"/>
</dbReference>
<keyword evidence="1" id="KW-0479">Metal-binding</keyword>
<dbReference type="OrthoDB" id="435881at2759"/>
<dbReference type="GO" id="GO:0000978">
    <property type="term" value="F:RNA polymerase II cis-regulatory region sequence-specific DNA binding"/>
    <property type="evidence" value="ECO:0007669"/>
    <property type="project" value="TreeGrafter"/>
</dbReference>